<dbReference type="Pfam" id="PF00437">
    <property type="entry name" value="T2SSE"/>
    <property type="match status" value="1"/>
</dbReference>
<dbReference type="InterPro" id="IPR006321">
    <property type="entry name" value="PilT/PilU"/>
</dbReference>
<protein>
    <submittedName>
        <fullName evidence="3">PilT/PilU family type 4a pilus ATPase</fullName>
    </submittedName>
</protein>
<name>A0A9X5BFE9_9FIRM</name>
<dbReference type="PROSITE" id="PS00662">
    <property type="entry name" value="T2SP_E"/>
    <property type="match status" value="1"/>
</dbReference>
<dbReference type="InterPro" id="IPR027417">
    <property type="entry name" value="P-loop_NTPase"/>
</dbReference>
<accession>A0A9X5BFE9</accession>
<sequence length="352" mass="39094">MAELKDYLKRAVDDGASDLFIVAGGRVTEKVENTMQPISEDMMTPQESERLITELYVRANRPIEVFLQRGDDDFSLSLPGLARFRVNAYRQRGSMAVVIRVVVFDIPDFRELNIPERVMDLADVTHGMILVTGTAGSGKSTTQACIIDRINRTRGCHIITLEDPIEFLHKNQKSIVSQREVAIDSENYLTALRACLRQAPDVILLGEMRDHETIRTALTASETGHLLIATLHTNGAVNTIDRIVDTFPAGQQAQVRVQLSMVLHTVVSQQLLPGIDGDLVPAYEIMHMNNAIRSLIRENKSHQVDNAIAAGGGEGMISMDQSILGLYQQGRISKETALRFSEHPEQIARRLG</sequence>
<dbReference type="InterPro" id="IPR050921">
    <property type="entry name" value="T4SS_GSP_E_ATPase"/>
</dbReference>
<dbReference type="SUPFAM" id="SSF52540">
    <property type="entry name" value="P-loop containing nucleoside triphosphate hydrolases"/>
    <property type="match status" value="1"/>
</dbReference>
<evidence type="ECO:0000259" key="2">
    <source>
        <dbReference type="PROSITE" id="PS00662"/>
    </source>
</evidence>
<dbReference type="Gene3D" id="3.40.50.300">
    <property type="entry name" value="P-loop containing nucleotide triphosphate hydrolases"/>
    <property type="match status" value="1"/>
</dbReference>
<gene>
    <name evidence="3" type="ORF">D5281_10680</name>
</gene>
<evidence type="ECO:0000313" key="3">
    <source>
        <dbReference type="EMBL" id="NBJ93049.1"/>
    </source>
</evidence>
<dbReference type="InterPro" id="IPR001482">
    <property type="entry name" value="T2SS/T4SS_dom"/>
</dbReference>
<dbReference type="AlphaFoldDB" id="A0A9X5BFE9"/>
<dbReference type="EMBL" id="QZDT01000015">
    <property type="protein sequence ID" value="NBJ93049.1"/>
    <property type="molecule type" value="Genomic_DNA"/>
</dbReference>
<dbReference type="Gene3D" id="3.30.450.90">
    <property type="match status" value="1"/>
</dbReference>
<dbReference type="PANTHER" id="PTHR30486">
    <property type="entry name" value="TWITCHING MOTILITY PROTEIN PILT"/>
    <property type="match status" value="1"/>
</dbReference>
<dbReference type="CDD" id="cd01131">
    <property type="entry name" value="PilT"/>
    <property type="match status" value="1"/>
</dbReference>
<evidence type="ECO:0000313" key="4">
    <source>
        <dbReference type="Proteomes" id="UP001154420"/>
    </source>
</evidence>
<reference evidence="3" key="1">
    <citation type="submission" date="2018-09" db="EMBL/GenBank/DDBJ databases">
        <title>Murine metabolic-syndrome-specific gut microbial biobank.</title>
        <authorList>
            <person name="Liu C."/>
        </authorList>
    </citation>
    <scope>NUCLEOTIDE SEQUENCE</scope>
    <source>
        <strain evidence="3">D42-62</strain>
    </source>
</reference>
<feature type="domain" description="Bacterial type II secretion system protein E" evidence="2">
    <location>
        <begin position="196"/>
        <end position="210"/>
    </location>
</feature>
<comment type="similarity">
    <text evidence="1">Belongs to the GSP E family.</text>
</comment>
<evidence type="ECO:0000256" key="1">
    <source>
        <dbReference type="ARBA" id="ARBA00006611"/>
    </source>
</evidence>
<dbReference type="OrthoDB" id="9808272at2"/>
<proteinExistence type="inferred from homology"/>
<comment type="caution">
    <text evidence="3">The sequence shown here is derived from an EMBL/GenBank/DDBJ whole genome shotgun (WGS) entry which is preliminary data.</text>
</comment>
<organism evidence="3 4">
    <name type="scientific">Parablautia muri</name>
    <dbReference type="NCBI Taxonomy" id="2320879"/>
    <lineage>
        <taxon>Bacteria</taxon>
        <taxon>Bacillati</taxon>
        <taxon>Bacillota</taxon>
        <taxon>Clostridia</taxon>
        <taxon>Lachnospirales</taxon>
        <taxon>Lachnospiraceae</taxon>
        <taxon>Parablautia</taxon>
    </lineage>
</organism>
<dbReference type="GO" id="GO:0016887">
    <property type="term" value="F:ATP hydrolysis activity"/>
    <property type="evidence" value="ECO:0007669"/>
    <property type="project" value="InterPro"/>
</dbReference>
<keyword evidence="4" id="KW-1185">Reference proteome</keyword>
<dbReference type="GO" id="GO:0005524">
    <property type="term" value="F:ATP binding"/>
    <property type="evidence" value="ECO:0007669"/>
    <property type="project" value="InterPro"/>
</dbReference>
<dbReference type="Proteomes" id="UP001154420">
    <property type="component" value="Unassembled WGS sequence"/>
</dbReference>
<dbReference type="RefSeq" id="WP_160560129.1">
    <property type="nucleotide sequence ID" value="NZ_QZDT01000015.1"/>
</dbReference>
<dbReference type="NCBIfam" id="TIGR01420">
    <property type="entry name" value="pilT_fam"/>
    <property type="match status" value="1"/>
</dbReference>